<dbReference type="PROSITE" id="PS50076">
    <property type="entry name" value="DNAJ_2"/>
    <property type="match status" value="1"/>
</dbReference>
<accession>S8CCL2</accession>
<dbReference type="InterPro" id="IPR024593">
    <property type="entry name" value="DUF3444"/>
</dbReference>
<dbReference type="InterPro" id="IPR001623">
    <property type="entry name" value="DnaJ_domain"/>
</dbReference>
<feature type="region of interest" description="Disordered" evidence="1">
    <location>
        <begin position="265"/>
        <end position="288"/>
    </location>
</feature>
<reference evidence="3 4" key="1">
    <citation type="journal article" date="2013" name="BMC Genomics">
        <title>The miniature genome of a carnivorous plant Genlisea aurea contains a low number of genes and short non-coding sequences.</title>
        <authorList>
            <person name="Leushkin E.V."/>
            <person name="Sutormin R.A."/>
            <person name="Nabieva E.R."/>
            <person name="Penin A.A."/>
            <person name="Kondrashov A.S."/>
            <person name="Logacheva M.D."/>
        </authorList>
    </citation>
    <scope>NUCLEOTIDE SEQUENCE [LARGE SCALE GENOMIC DNA]</scope>
</reference>
<dbReference type="Pfam" id="PF00226">
    <property type="entry name" value="DnaJ"/>
    <property type="match status" value="1"/>
</dbReference>
<dbReference type="PRINTS" id="PR00625">
    <property type="entry name" value="JDOMAIN"/>
</dbReference>
<dbReference type="AlphaFoldDB" id="S8CCL2"/>
<keyword evidence="4" id="KW-1185">Reference proteome</keyword>
<dbReference type="PANTHER" id="PTHR44137:SF32">
    <property type="entry name" value="DNAJ HEAT SHOCK AMINO-TERMINAL DOMAIN PROTEIN"/>
    <property type="match status" value="1"/>
</dbReference>
<dbReference type="PANTHER" id="PTHR44137">
    <property type="entry name" value="BNAC03G44070D PROTEIN"/>
    <property type="match status" value="1"/>
</dbReference>
<sequence>MECNRDEAKRAKSIAERKIESNDFTAARKFAMKARALYPDLDGLSQMLKTIDVYISAENKVVSGEVDWYGVLEVSPSADEETIRRQYRKLALALHPDKNTSVGADGAFNLISEAWNLLSDKASRLAYNQRRGLKVYHQKANSVFNSSSRTASRTDTFWTICHQCKMNYEYLRVYLDQMLLCPNCRGAFMATETPSPYNLPRPPPAQVPRQQHCNVTDYAAGRNACSFGKNVQKSVQQQDRPPVPAVETDHCAFPEAVNVIQDKRKRAHNEKSGRPVELENGFSGTGSVAFRPEKNVVRDLTSSESRNMLMGKGLSEIRNKLKGLTESGNKVVAKRRKKAMGSRGNETTAVDRSRRSGNSSDRSSMNVPDADFHDFDLDRTEASFGDNEVWAGYDDDDGMPRFYALVSRVISRKPFKLRISWLNPLRSGDEFGSSSLDWIGSGFYKTCGEFRVGRYETCSSINAFSQKVGFARSPRGGILVYPQKDDVWALYKNWSSDWDEGTPDDVVHKYEMAVVVEGYDPDRGAVVVAPLEKADGFRTVYRRDDAGGRGTTTRRRIPTEEMFRFSHRVPYYALTGSEAENVPEGWLELDTAATPSDLLQ</sequence>
<dbReference type="Pfam" id="PF23551">
    <property type="entry name" value="Zn_ribbon_20"/>
    <property type="match status" value="1"/>
</dbReference>
<dbReference type="PROSITE" id="PS00636">
    <property type="entry name" value="DNAJ_1"/>
    <property type="match status" value="1"/>
</dbReference>
<feature type="non-terminal residue" evidence="3">
    <location>
        <position position="600"/>
    </location>
</feature>
<evidence type="ECO:0000313" key="4">
    <source>
        <dbReference type="Proteomes" id="UP000015453"/>
    </source>
</evidence>
<dbReference type="InterPro" id="IPR018253">
    <property type="entry name" value="DnaJ_domain_CS"/>
</dbReference>
<dbReference type="Proteomes" id="UP000015453">
    <property type="component" value="Unassembled WGS sequence"/>
</dbReference>
<dbReference type="Gene3D" id="1.10.287.110">
    <property type="entry name" value="DnaJ domain"/>
    <property type="match status" value="1"/>
</dbReference>
<gene>
    <name evidence="3" type="ORF">M569_12612</name>
</gene>
<dbReference type="EMBL" id="AUSU01006330">
    <property type="protein sequence ID" value="EPS62181.1"/>
    <property type="molecule type" value="Genomic_DNA"/>
</dbReference>
<evidence type="ECO:0000259" key="2">
    <source>
        <dbReference type="PROSITE" id="PS50076"/>
    </source>
</evidence>
<dbReference type="Pfam" id="PF11926">
    <property type="entry name" value="DUF3444"/>
    <property type="match status" value="1"/>
</dbReference>
<evidence type="ECO:0000256" key="1">
    <source>
        <dbReference type="SAM" id="MobiDB-lite"/>
    </source>
</evidence>
<dbReference type="InterPro" id="IPR036869">
    <property type="entry name" value="J_dom_sf"/>
</dbReference>
<name>S8CCL2_9LAMI</name>
<organism evidence="3 4">
    <name type="scientific">Genlisea aurea</name>
    <dbReference type="NCBI Taxonomy" id="192259"/>
    <lineage>
        <taxon>Eukaryota</taxon>
        <taxon>Viridiplantae</taxon>
        <taxon>Streptophyta</taxon>
        <taxon>Embryophyta</taxon>
        <taxon>Tracheophyta</taxon>
        <taxon>Spermatophyta</taxon>
        <taxon>Magnoliopsida</taxon>
        <taxon>eudicotyledons</taxon>
        <taxon>Gunneridae</taxon>
        <taxon>Pentapetalae</taxon>
        <taxon>asterids</taxon>
        <taxon>lamiids</taxon>
        <taxon>Lamiales</taxon>
        <taxon>Lentibulariaceae</taxon>
        <taxon>Genlisea</taxon>
    </lineage>
</organism>
<dbReference type="SUPFAM" id="SSF46565">
    <property type="entry name" value="Chaperone J-domain"/>
    <property type="match status" value="1"/>
</dbReference>
<dbReference type="OrthoDB" id="66964at2759"/>
<proteinExistence type="predicted"/>
<dbReference type="InterPro" id="IPR056988">
    <property type="entry name" value="Zn_ribbon_pln"/>
</dbReference>
<feature type="region of interest" description="Disordered" evidence="1">
    <location>
        <begin position="326"/>
        <end position="369"/>
    </location>
</feature>
<dbReference type="CDD" id="cd06257">
    <property type="entry name" value="DnaJ"/>
    <property type="match status" value="1"/>
</dbReference>
<protein>
    <recommendedName>
        <fullName evidence="2">J domain-containing protein</fullName>
    </recommendedName>
</protein>
<feature type="domain" description="J" evidence="2">
    <location>
        <begin position="67"/>
        <end position="131"/>
    </location>
</feature>
<comment type="caution">
    <text evidence="3">The sequence shown here is derived from an EMBL/GenBank/DDBJ whole genome shotgun (WGS) entry which is preliminary data.</text>
</comment>
<evidence type="ECO:0000313" key="3">
    <source>
        <dbReference type="EMBL" id="EPS62181.1"/>
    </source>
</evidence>
<dbReference type="SMART" id="SM00271">
    <property type="entry name" value="DnaJ"/>
    <property type="match status" value="1"/>
</dbReference>